<feature type="coiled-coil region" evidence="1">
    <location>
        <begin position="20"/>
        <end position="47"/>
    </location>
</feature>
<proteinExistence type="predicted"/>
<accession>A0A370GJM6</accession>
<organism evidence="2 3">
    <name type="scientific">Nocardia mexicana</name>
    <dbReference type="NCBI Taxonomy" id="279262"/>
    <lineage>
        <taxon>Bacteria</taxon>
        <taxon>Bacillati</taxon>
        <taxon>Actinomycetota</taxon>
        <taxon>Actinomycetes</taxon>
        <taxon>Mycobacteriales</taxon>
        <taxon>Nocardiaceae</taxon>
        <taxon>Nocardia</taxon>
    </lineage>
</organism>
<keyword evidence="3" id="KW-1185">Reference proteome</keyword>
<gene>
    <name evidence="2" type="ORF">DFR68_12825</name>
</gene>
<protein>
    <recommendedName>
        <fullName evidence="4">Ribosomal L7/L12-like protein</fullName>
    </recommendedName>
</protein>
<dbReference type="InterPro" id="IPR014719">
    <property type="entry name" value="Ribosomal_bL12_C/ClpS-like"/>
</dbReference>
<name>A0A370GJM6_9NOCA</name>
<evidence type="ECO:0008006" key="4">
    <source>
        <dbReference type="Google" id="ProtNLM"/>
    </source>
</evidence>
<evidence type="ECO:0000313" key="2">
    <source>
        <dbReference type="EMBL" id="RDI42133.1"/>
    </source>
</evidence>
<dbReference type="Proteomes" id="UP000255355">
    <property type="component" value="Unassembled WGS sequence"/>
</dbReference>
<comment type="caution">
    <text evidence="2">The sequence shown here is derived from an EMBL/GenBank/DDBJ whole genome shotgun (WGS) entry which is preliminary data.</text>
</comment>
<sequence>MNRPRGAKIVAPRTDAADTVRRMFDNHRRLERRMERIERKLDAIMRHLQIADPLPPPVAPNQPVVDGFRMAEVDELLTQGKKIQAIKVYRELYPETSLKQAKDAVEARERGYR</sequence>
<evidence type="ECO:0000313" key="3">
    <source>
        <dbReference type="Proteomes" id="UP000255355"/>
    </source>
</evidence>
<evidence type="ECO:0000256" key="1">
    <source>
        <dbReference type="SAM" id="Coils"/>
    </source>
</evidence>
<keyword evidence="1" id="KW-0175">Coiled coil</keyword>
<dbReference type="AlphaFoldDB" id="A0A370GJM6"/>
<dbReference type="EMBL" id="QQAZ01000028">
    <property type="protein sequence ID" value="RDI42133.1"/>
    <property type="molecule type" value="Genomic_DNA"/>
</dbReference>
<dbReference type="STRING" id="1210089.GCA_001613165_01014"/>
<dbReference type="Gene3D" id="3.30.1390.10">
    <property type="match status" value="1"/>
</dbReference>
<reference evidence="2 3" key="1">
    <citation type="submission" date="2018-07" db="EMBL/GenBank/DDBJ databases">
        <title>Genomic Encyclopedia of Type Strains, Phase IV (KMG-IV): sequencing the most valuable type-strain genomes for metagenomic binning, comparative biology and taxonomic classification.</title>
        <authorList>
            <person name="Goeker M."/>
        </authorList>
    </citation>
    <scope>NUCLEOTIDE SEQUENCE [LARGE SCALE GENOMIC DNA]</scope>
    <source>
        <strain evidence="2 3">DSM 44952</strain>
    </source>
</reference>